<protein>
    <submittedName>
        <fullName evidence="3">Conjugative transposon protein TraM</fullName>
    </submittedName>
</protein>
<dbReference type="Pfam" id="PF12508">
    <property type="entry name" value="Transposon_TraM"/>
    <property type="match status" value="1"/>
</dbReference>
<proteinExistence type="predicted"/>
<dbReference type="OrthoDB" id="1453786at2"/>
<evidence type="ECO:0000313" key="4">
    <source>
        <dbReference type="Proteomes" id="UP000256373"/>
    </source>
</evidence>
<name>A0A3D8Y9M4_9BACT</name>
<dbReference type="AlphaFoldDB" id="A0A3D8Y9M4"/>
<keyword evidence="1" id="KW-1133">Transmembrane helix</keyword>
<evidence type="ECO:0000259" key="2">
    <source>
        <dbReference type="Pfam" id="PF12508"/>
    </source>
</evidence>
<dbReference type="Proteomes" id="UP000256373">
    <property type="component" value="Unassembled WGS sequence"/>
</dbReference>
<dbReference type="RefSeq" id="WP_115831909.1">
    <property type="nucleotide sequence ID" value="NZ_QNUL01000012.1"/>
</dbReference>
<feature type="domain" description="Conjugative transposon TraM C-terminal" evidence="2">
    <location>
        <begin position="280"/>
        <end position="424"/>
    </location>
</feature>
<dbReference type="InterPro" id="IPR022187">
    <property type="entry name" value="Conjug_transposon_TraM"/>
</dbReference>
<comment type="caution">
    <text evidence="3">The sequence shown here is derived from an EMBL/GenBank/DDBJ whole genome shotgun (WGS) entry which is preliminary data.</text>
</comment>
<sequence length="432" mass="46979">MENNQSISFIRKRRLYTVLPLLVLPFLTFLFWILGGGQPAPTDGPTGPTGFNFNLPDAYLGDQAPLDKLGFYEQAEKDSLLYQELLRNDPYYQGDVAQTKPGADSSKLLGLPNRKTALQTGLNSSPYSESRSAQEQQVYKKLDQLTAALNASTDMPAKGPSEKNELRALGTEILAEDPQIQKIEKLMESIGDAGVDKDPELDELNGMLEKILDIQHPQRVQNRLRQTSSENKGQVFALAAPTDQMPVTTLDEGSAAAIPGQTGFYSLDEATSAPDEASTVQAVVHQTQELVSGSTVKLRLVSDVYVNGVLIPEGTFLYGIASLDSERLKVQITSFRYQNALFPVALSVVDMDGLEGIHIPGAISRDAAKQSSEQAIQGLGIGSFNQSLGAQAANAGIELTRNLLSKKVRLIRVTVKAGYQVLLKDQNQTQLQ</sequence>
<dbReference type="InterPro" id="IPR055407">
    <property type="entry name" value="TraM_C"/>
</dbReference>
<evidence type="ECO:0000313" key="3">
    <source>
        <dbReference type="EMBL" id="REA60164.1"/>
    </source>
</evidence>
<dbReference type="EMBL" id="QNUL01000012">
    <property type="protein sequence ID" value="REA60164.1"/>
    <property type="molecule type" value="Genomic_DNA"/>
</dbReference>
<keyword evidence="4" id="KW-1185">Reference proteome</keyword>
<accession>A0A3D8Y9M4</accession>
<gene>
    <name evidence="3" type="primary">traM</name>
    <name evidence="3" type="ORF">DSL64_15945</name>
</gene>
<keyword evidence="1" id="KW-0472">Membrane</keyword>
<dbReference type="NCBIfam" id="TIGR03779">
    <property type="entry name" value="Bac_Flav_CT_M"/>
    <property type="match status" value="1"/>
</dbReference>
<feature type="transmembrane region" description="Helical" evidence="1">
    <location>
        <begin position="15"/>
        <end position="35"/>
    </location>
</feature>
<organism evidence="3 4">
    <name type="scientific">Dyadobacter luteus</name>
    <dbReference type="NCBI Taxonomy" id="2259619"/>
    <lineage>
        <taxon>Bacteria</taxon>
        <taxon>Pseudomonadati</taxon>
        <taxon>Bacteroidota</taxon>
        <taxon>Cytophagia</taxon>
        <taxon>Cytophagales</taxon>
        <taxon>Spirosomataceae</taxon>
        <taxon>Dyadobacter</taxon>
    </lineage>
</organism>
<reference evidence="3 4" key="1">
    <citation type="submission" date="2018-07" db="EMBL/GenBank/DDBJ databases">
        <title>Dyadobacter roseus sp. nov., isolated from rose rhizosphere soil.</title>
        <authorList>
            <person name="Chen L."/>
        </authorList>
    </citation>
    <scope>NUCLEOTIDE SEQUENCE [LARGE SCALE GENOMIC DNA]</scope>
    <source>
        <strain evidence="3 4">RS19</strain>
    </source>
</reference>
<evidence type="ECO:0000256" key="1">
    <source>
        <dbReference type="SAM" id="Phobius"/>
    </source>
</evidence>
<keyword evidence="1" id="KW-0812">Transmembrane</keyword>